<sequence>MNNKPASSSPFVTKDDLNRAMLDLVSSFQSAITKALEEQARSLVNLVRQICSPPPSLPSDNPKNYEETKAPTREKSLERKRPYADIAPPSATTGLNASGNKKTSTKKETLSTGGKGKVVVTSNVEETNPIVEPTHDVQAVNLNVFRRVGQNVQLFRRVGQNVSKKWTSRTQVQRAAILSKMQP</sequence>
<proteinExistence type="predicted"/>
<evidence type="ECO:0000313" key="2">
    <source>
        <dbReference type="EMBL" id="KAG8172379.1"/>
    </source>
</evidence>
<evidence type="ECO:0000313" key="3">
    <source>
        <dbReference type="Proteomes" id="UP000827092"/>
    </source>
</evidence>
<dbReference type="AlphaFoldDB" id="A0AAV6TLD1"/>
<feature type="region of interest" description="Disordered" evidence="1">
    <location>
        <begin position="53"/>
        <end position="114"/>
    </location>
</feature>
<dbReference type="Proteomes" id="UP000827092">
    <property type="component" value="Unassembled WGS sequence"/>
</dbReference>
<comment type="caution">
    <text evidence="2">The sequence shown here is derived from an EMBL/GenBank/DDBJ whole genome shotgun (WGS) entry which is preliminary data.</text>
</comment>
<feature type="compositionally biased region" description="Basic and acidic residues" evidence="1">
    <location>
        <begin position="63"/>
        <end position="83"/>
    </location>
</feature>
<gene>
    <name evidence="2" type="ORF">JTE90_000142</name>
</gene>
<dbReference type="EMBL" id="JAFNEN010002778">
    <property type="protein sequence ID" value="KAG8172379.1"/>
    <property type="molecule type" value="Genomic_DNA"/>
</dbReference>
<protein>
    <submittedName>
        <fullName evidence="2">Uncharacterized protein</fullName>
    </submittedName>
</protein>
<keyword evidence="3" id="KW-1185">Reference proteome</keyword>
<feature type="compositionally biased region" description="Polar residues" evidence="1">
    <location>
        <begin position="90"/>
        <end position="100"/>
    </location>
</feature>
<name>A0AAV6TLD1_9ARAC</name>
<evidence type="ECO:0000256" key="1">
    <source>
        <dbReference type="SAM" id="MobiDB-lite"/>
    </source>
</evidence>
<accession>A0AAV6TLD1</accession>
<organism evidence="2 3">
    <name type="scientific">Oedothorax gibbosus</name>
    <dbReference type="NCBI Taxonomy" id="931172"/>
    <lineage>
        <taxon>Eukaryota</taxon>
        <taxon>Metazoa</taxon>
        <taxon>Ecdysozoa</taxon>
        <taxon>Arthropoda</taxon>
        <taxon>Chelicerata</taxon>
        <taxon>Arachnida</taxon>
        <taxon>Araneae</taxon>
        <taxon>Araneomorphae</taxon>
        <taxon>Entelegynae</taxon>
        <taxon>Araneoidea</taxon>
        <taxon>Linyphiidae</taxon>
        <taxon>Erigoninae</taxon>
        <taxon>Oedothorax</taxon>
    </lineage>
</organism>
<reference evidence="2 3" key="1">
    <citation type="journal article" date="2022" name="Nat. Ecol. Evol.">
        <title>A masculinizing supergene underlies an exaggerated male reproductive morph in a spider.</title>
        <authorList>
            <person name="Hendrickx F."/>
            <person name="De Corte Z."/>
            <person name="Sonet G."/>
            <person name="Van Belleghem S.M."/>
            <person name="Kostlbacher S."/>
            <person name="Vangestel C."/>
        </authorList>
    </citation>
    <scope>NUCLEOTIDE SEQUENCE [LARGE SCALE GENOMIC DNA]</scope>
    <source>
        <strain evidence="2">W744_W776</strain>
    </source>
</reference>